<dbReference type="Pfam" id="PF22936">
    <property type="entry name" value="Pol_BBD"/>
    <property type="match status" value="1"/>
</dbReference>
<sequence length="240" mass="25774">MARGGGSQSTTTAANTGGNRANNGNDGNGFASLKVSVSSESSSASVSSLSNNQCQQLIALLNTQLQGASHSSNDQKPIVSNFTSISSSIPQNAWILDIGAIHHVCHNIDYVASFDFAILTPYVALLNGQHVSISRVGTVRLSSHMLLEKVLYVLNFKYNLLSVSSLTKGAHYSLVFSADCCVIQDSSQALQIGMGKRIRNFYYLVLPDSRAHSIAVCNSVIPTSETLWHYRLGHPLCVKV</sequence>
<dbReference type="EMBL" id="JAUESC010000002">
    <property type="protein sequence ID" value="KAK0603245.1"/>
    <property type="molecule type" value="Genomic_DNA"/>
</dbReference>
<evidence type="ECO:0000259" key="2">
    <source>
        <dbReference type="Pfam" id="PF22936"/>
    </source>
</evidence>
<keyword evidence="4" id="KW-1185">Reference proteome</keyword>
<feature type="compositionally biased region" description="Low complexity" evidence="1">
    <location>
        <begin position="8"/>
        <end position="27"/>
    </location>
</feature>
<proteinExistence type="predicted"/>
<evidence type="ECO:0000256" key="1">
    <source>
        <dbReference type="SAM" id="MobiDB-lite"/>
    </source>
</evidence>
<organism evidence="3 4">
    <name type="scientific">Acer saccharum</name>
    <name type="common">Sugar maple</name>
    <dbReference type="NCBI Taxonomy" id="4024"/>
    <lineage>
        <taxon>Eukaryota</taxon>
        <taxon>Viridiplantae</taxon>
        <taxon>Streptophyta</taxon>
        <taxon>Embryophyta</taxon>
        <taxon>Tracheophyta</taxon>
        <taxon>Spermatophyta</taxon>
        <taxon>Magnoliopsida</taxon>
        <taxon>eudicotyledons</taxon>
        <taxon>Gunneridae</taxon>
        <taxon>Pentapetalae</taxon>
        <taxon>rosids</taxon>
        <taxon>malvids</taxon>
        <taxon>Sapindales</taxon>
        <taxon>Sapindaceae</taxon>
        <taxon>Hippocastanoideae</taxon>
        <taxon>Acereae</taxon>
        <taxon>Acer</taxon>
    </lineage>
</organism>
<dbReference type="Proteomes" id="UP001168877">
    <property type="component" value="Unassembled WGS sequence"/>
</dbReference>
<protein>
    <recommendedName>
        <fullName evidence="2">Retrovirus-related Pol polyprotein from transposon TNT 1-94-like beta-barrel domain-containing protein</fullName>
    </recommendedName>
</protein>
<accession>A0AA39TAZ1</accession>
<feature type="domain" description="Retrovirus-related Pol polyprotein from transposon TNT 1-94-like beta-barrel" evidence="2">
    <location>
        <begin position="94"/>
        <end position="168"/>
    </location>
</feature>
<evidence type="ECO:0000313" key="3">
    <source>
        <dbReference type="EMBL" id="KAK0603245.1"/>
    </source>
</evidence>
<comment type="caution">
    <text evidence="3">The sequence shown here is derived from an EMBL/GenBank/DDBJ whole genome shotgun (WGS) entry which is preliminary data.</text>
</comment>
<reference evidence="3" key="1">
    <citation type="journal article" date="2022" name="Plant J.">
        <title>Strategies of tolerance reflected in two North American maple genomes.</title>
        <authorList>
            <person name="McEvoy S.L."/>
            <person name="Sezen U.U."/>
            <person name="Trouern-Trend A."/>
            <person name="McMahon S.M."/>
            <person name="Schaberg P.G."/>
            <person name="Yang J."/>
            <person name="Wegrzyn J.L."/>
            <person name="Swenson N.G."/>
        </authorList>
    </citation>
    <scope>NUCLEOTIDE SEQUENCE</scope>
    <source>
        <strain evidence="3">NS2018</strain>
    </source>
</reference>
<evidence type="ECO:0000313" key="4">
    <source>
        <dbReference type="Proteomes" id="UP001168877"/>
    </source>
</evidence>
<reference evidence="3" key="2">
    <citation type="submission" date="2023-06" db="EMBL/GenBank/DDBJ databases">
        <authorList>
            <person name="Swenson N.G."/>
            <person name="Wegrzyn J.L."/>
            <person name="Mcevoy S.L."/>
        </authorList>
    </citation>
    <scope>NUCLEOTIDE SEQUENCE</scope>
    <source>
        <strain evidence="3">NS2018</strain>
        <tissue evidence="3">Leaf</tissue>
    </source>
</reference>
<dbReference type="AlphaFoldDB" id="A0AA39TAZ1"/>
<name>A0AA39TAZ1_ACESA</name>
<dbReference type="InterPro" id="IPR054722">
    <property type="entry name" value="PolX-like_BBD"/>
</dbReference>
<gene>
    <name evidence="3" type="ORF">LWI29_002874</name>
</gene>
<feature type="region of interest" description="Disordered" evidence="1">
    <location>
        <begin position="1"/>
        <end position="27"/>
    </location>
</feature>